<dbReference type="FunFam" id="3.40.50.300:FF:000032">
    <property type="entry name" value="Export ABC transporter ATP-binding protein"/>
    <property type="match status" value="1"/>
</dbReference>
<dbReference type="GO" id="GO:0005886">
    <property type="term" value="C:plasma membrane"/>
    <property type="evidence" value="ECO:0007669"/>
    <property type="project" value="TreeGrafter"/>
</dbReference>
<dbReference type="Proteomes" id="UP000603912">
    <property type="component" value="Unassembled WGS sequence"/>
</dbReference>
<evidence type="ECO:0000313" key="8">
    <source>
        <dbReference type="EMBL" id="GGH33190.1"/>
    </source>
</evidence>
<dbReference type="InterPro" id="IPR017871">
    <property type="entry name" value="ABC_transporter-like_CS"/>
</dbReference>
<dbReference type="InterPro" id="IPR003439">
    <property type="entry name" value="ABC_transporter-like_ATP-bd"/>
</dbReference>
<dbReference type="Pfam" id="PF00005">
    <property type="entry name" value="ABC_tran"/>
    <property type="match status" value="1"/>
</dbReference>
<proteinExistence type="inferred from homology"/>
<reference evidence="8" key="2">
    <citation type="submission" date="2020-09" db="EMBL/GenBank/DDBJ databases">
        <authorList>
            <person name="Sun Q."/>
            <person name="Zhou Y."/>
        </authorList>
    </citation>
    <scope>NUCLEOTIDE SEQUENCE</scope>
    <source>
        <strain evidence="8">CGMCC 1.12214</strain>
    </source>
</reference>
<dbReference type="SMART" id="SM00382">
    <property type="entry name" value="AAA"/>
    <property type="match status" value="1"/>
</dbReference>
<evidence type="ECO:0000256" key="4">
    <source>
        <dbReference type="ARBA" id="ARBA00022840"/>
    </source>
</evidence>
<keyword evidence="1" id="KW-0813">Transport</keyword>
<dbReference type="SUPFAM" id="SSF52540">
    <property type="entry name" value="P-loop containing nucleoside triphosphate hydrolases"/>
    <property type="match status" value="1"/>
</dbReference>
<dbReference type="GO" id="GO:0016887">
    <property type="term" value="F:ATP hydrolysis activity"/>
    <property type="evidence" value="ECO:0007669"/>
    <property type="project" value="InterPro"/>
</dbReference>
<dbReference type="GO" id="GO:0022857">
    <property type="term" value="F:transmembrane transporter activity"/>
    <property type="evidence" value="ECO:0007669"/>
    <property type="project" value="TreeGrafter"/>
</dbReference>
<gene>
    <name evidence="8" type="ORF">GCM10007036_45620</name>
</gene>
<evidence type="ECO:0000256" key="1">
    <source>
        <dbReference type="ARBA" id="ARBA00022448"/>
    </source>
</evidence>
<evidence type="ECO:0000256" key="3">
    <source>
        <dbReference type="ARBA" id="ARBA00022741"/>
    </source>
</evidence>
<dbReference type="PROSITE" id="PS50893">
    <property type="entry name" value="ABC_TRANSPORTER_2"/>
    <property type="match status" value="1"/>
</dbReference>
<name>A0A917MJR5_9HYPH</name>
<dbReference type="AlphaFoldDB" id="A0A917MJR5"/>
<dbReference type="EMBL" id="BMES01000003">
    <property type="protein sequence ID" value="GGH33190.1"/>
    <property type="molecule type" value="Genomic_DNA"/>
</dbReference>
<keyword evidence="5" id="KW-1278">Translocase</keyword>
<keyword evidence="2" id="KW-0997">Cell inner membrane</keyword>
<dbReference type="GO" id="GO:0098796">
    <property type="term" value="C:membrane protein complex"/>
    <property type="evidence" value="ECO:0007669"/>
    <property type="project" value="UniProtKB-ARBA"/>
</dbReference>
<comment type="caution">
    <text evidence="8">The sequence shown here is derived from an EMBL/GenBank/DDBJ whole genome shotgun (WGS) entry which is preliminary data.</text>
</comment>
<evidence type="ECO:0000313" key="9">
    <source>
        <dbReference type="Proteomes" id="UP000603912"/>
    </source>
</evidence>
<protein>
    <submittedName>
        <fullName evidence="8">ABC transporter ATP-binding protein</fullName>
    </submittedName>
</protein>
<dbReference type="PANTHER" id="PTHR24220:SF686">
    <property type="entry name" value="BLL7988 PROTEIN"/>
    <property type="match status" value="1"/>
</dbReference>
<dbReference type="InterPro" id="IPR017911">
    <property type="entry name" value="MacB-like_ATP-bd"/>
</dbReference>
<organism evidence="8 9">
    <name type="scientific">Alsobacter metallidurans</name>
    <dbReference type="NCBI Taxonomy" id="340221"/>
    <lineage>
        <taxon>Bacteria</taxon>
        <taxon>Pseudomonadati</taxon>
        <taxon>Pseudomonadota</taxon>
        <taxon>Alphaproteobacteria</taxon>
        <taxon>Hyphomicrobiales</taxon>
        <taxon>Alsobacteraceae</taxon>
        <taxon>Alsobacter</taxon>
    </lineage>
</organism>
<feature type="domain" description="ABC transporter" evidence="7">
    <location>
        <begin position="15"/>
        <end position="249"/>
    </location>
</feature>
<dbReference type="PROSITE" id="PS00211">
    <property type="entry name" value="ABC_TRANSPORTER_1"/>
    <property type="match status" value="1"/>
</dbReference>
<evidence type="ECO:0000256" key="2">
    <source>
        <dbReference type="ARBA" id="ARBA00022519"/>
    </source>
</evidence>
<dbReference type="InterPro" id="IPR015854">
    <property type="entry name" value="ABC_transpr_LolD-like"/>
</dbReference>
<evidence type="ECO:0000256" key="5">
    <source>
        <dbReference type="ARBA" id="ARBA00022967"/>
    </source>
</evidence>
<dbReference type="InterPro" id="IPR003593">
    <property type="entry name" value="AAA+_ATPase"/>
</dbReference>
<reference evidence="8" key="1">
    <citation type="journal article" date="2014" name="Int. J. Syst. Evol. Microbiol.">
        <title>Complete genome sequence of Corynebacterium casei LMG S-19264T (=DSM 44701T), isolated from a smear-ripened cheese.</title>
        <authorList>
            <consortium name="US DOE Joint Genome Institute (JGI-PGF)"/>
            <person name="Walter F."/>
            <person name="Albersmeier A."/>
            <person name="Kalinowski J."/>
            <person name="Ruckert C."/>
        </authorList>
    </citation>
    <scope>NUCLEOTIDE SEQUENCE</scope>
    <source>
        <strain evidence="8">CGMCC 1.12214</strain>
    </source>
</reference>
<keyword evidence="2" id="KW-0472">Membrane</keyword>
<keyword evidence="9" id="KW-1185">Reference proteome</keyword>
<dbReference type="InterPro" id="IPR027417">
    <property type="entry name" value="P-loop_NTPase"/>
</dbReference>
<dbReference type="GO" id="GO:0005524">
    <property type="term" value="F:ATP binding"/>
    <property type="evidence" value="ECO:0007669"/>
    <property type="project" value="UniProtKB-KW"/>
</dbReference>
<evidence type="ECO:0000259" key="7">
    <source>
        <dbReference type="PROSITE" id="PS50893"/>
    </source>
</evidence>
<evidence type="ECO:0000256" key="6">
    <source>
        <dbReference type="ARBA" id="ARBA00038388"/>
    </source>
</evidence>
<dbReference type="CDD" id="cd03255">
    <property type="entry name" value="ABC_MJ0796_LolCDE_FtsE"/>
    <property type="match status" value="1"/>
</dbReference>
<keyword evidence="3" id="KW-0547">Nucleotide-binding</keyword>
<comment type="similarity">
    <text evidence="6">Belongs to the ABC transporter superfamily. Macrolide exporter (TC 3.A.1.122) family.</text>
</comment>
<keyword evidence="2" id="KW-1003">Cell membrane</keyword>
<accession>A0A917MJR5</accession>
<sequence>MVESASPASLVSQPVRPDDPVFVARKLCRTYGSGAATVFALRDLDLDIMAGEFVVLLGPSGSGKSTLLNILGGLDAPTSGTARWRDHELTGSSEADLTRYRREHVGFVFQFYNLIPSLTVLENVQLVAEIAENPMEPRDALSLVGLEQRLDHFPSQLSGGEQQRVAVARAIVKRPDALLCDEPTGALDVETGKLVLQAIDRANRDVGATTVVITHNSAIAGMANRVLRLAGGRIVGEQVNQRRLPPGELDW</sequence>
<dbReference type="RefSeq" id="WP_188520105.1">
    <property type="nucleotide sequence ID" value="NZ_BMES01000003.1"/>
</dbReference>
<dbReference type="PANTHER" id="PTHR24220">
    <property type="entry name" value="IMPORT ATP-BINDING PROTEIN"/>
    <property type="match status" value="1"/>
</dbReference>
<dbReference type="Gene3D" id="3.40.50.300">
    <property type="entry name" value="P-loop containing nucleotide triphosphate hydrolases"/>
    <property type="match status" value="1"/>
</dbReference>
<keyword evidence="4 8" id="KW-0067">ATP-binding</keyword>